<feature type="domain" description="Response regulatory" evidence="10">
    <location>
        <begin position="2"/>
        <end position="116"/>
    </location>
</feature>
<dbReference type="SMART" id="SM00862">
    <property type="entry name" value="Trans_reg_C"/>
    <property type="match status" value="1"/>
</dbReference>
<dbReference type="AlphaFoldDB" id="A0A4R2RU68"/>
<evidence type="ECO:0000256" key="5">
    <source>
        <dbReference type="ARBA" id="ARBA00023125"/>
    </source>
</evidence>
<dbReference type="PANTHER" id="PTHR48111">
    <property type="entry name" value="REGULATOR OF RPOS"/>
    <property type="match status" value="1"/>
</dbReference>
<dbReference type="Pfam" id="PF00486">
    <property type="entry name" value="Trans_reg_C"/>
    <property type="match status" value="1"/>
</dbReference>
<keyword evidence="5 9" id="KW-0238">DNA-binding</keyword>
<dbReference type="GO" id="GO:0000976">
    <property type="term" value="F:transcription cis-regulatory region binding"/>
    <property type="evidence" value="ECO:0007669"/>
    <property type="project" value="TreeGrafter"/>
</dbReference>
<dbReference type="OrthoDB" id="9790442at2"/>
<dbReference type="Gene3D" id="1.10.10.10">
    <property type="entry name" value="Winged helix-like DNA-binding domain superfamily/Winged helix DNA-binding domain"/>
    <property type="match status" value="1"/>
</dbReference>
<comment type="caution">
    <text evidence="12">The sequence shown here is derived from an EMBL/GenBank/DDBJ whole genome shotgun (WGS) entry which is preliminary data.</text>
</comment>
<dbReference type="InterPro" id="IPR001789">
    <property type="entry name" value="Sig_transdc_resp-reg_receiver"/>
</dbReference>
<keyword evidence="2 8" id="KW-0597">Phosphoprotein</keyword>
<dbReference type="PANTHER" id="PTHR48111:SF1">
    <property type="entry name" value="TWO-COMPONENT RESPONSE REGULATOR ORR33"/>
    <property type="match status" value="1"/>
</dbReference>
<dbReference type="GO" id="GO:0005829">
    <property type="term" value="C:cytosol"/>
    <property type="evidence" value="ECO:0007669"/>
    <property type="project" value="TreeGrafter"/>
</dbReference>
<dbReference type="RefSeq" id="WP_131919716.1">
    <property type="nucleotide sequence ID" value="NZ_JAOQNU010000018.1"/>
</dbReference>
<dbReference type="FunFam" id="1.10.10.10:FF:000005">
    <property type="entry name" value="Two-component system response regulator"/>
    <property type="match status" value="1"/>
</dbReference>
<feature type="modified residue" description="4-aspartylphosphate" evidence="8">
    <location>
        <position position="51"/>
    </location>
</feature>
<sequence length="223" mass="25179">MQVLIAEDDRRLGQLTVHMLQREGHKVVWVQDGAAAYEQALEGSYDILILDWMMPREDGVSVCRRLREDGYSGAILMLTARDAVEDRVDGLDAGADDYLVKPFAFAELSARMRAMYRRGTVPLVDDTMTIGGFTLDRNRRVVTCGGEAITLTTREFQLLDLLMQNRGQVMTRELLMDRVWGVGADVTDNALDAYVRLLRKKLESVEGEMRIRTVRGLGYCLEA</sequence>
<evidence type="ECO:0000256" key="4">
    <source>
        <dbReference type="ARBA" id="ARBA00023015"/>
    </source>
</evidence>
<dbReference type="GO" id="GO:0032993">
    <property type="term" value="C:protein-DNA complex"/>
    <property type="evidence" value="ECO:0007669"/>
    <property type="project" value="TreeGrafter"/>
</dbReference>
<evidence type="ECO:0000259" key="11">
    <source>
        <dbReference type="PROSITE" id="PS51755"/>
    </source>
</evidence>
<dbReference type="Pfam" id="PF00072">
    <property type="entry name" value="Response_reg"/>
    <property type="match status" value="1"/>
</dbReference>
<evidence type="ECO:0000256" key="7">
    <source>
        <dbReference type="ARBA" id="ARBA00024867"/>
    </source>
</evidence>
<feature type="domain" description="OmpR/PhoB-type" evidence="11">
    <location>
        <begin position="125"/>
        <end position="223"/>
    </location>
</feature>
<dbReference type="CDD" id="cd00383">
    <property type="entry name" value="trans_reg_C"/>
    <property type="match status" value="1"/>
</dbReference>
<dbReference type="Gene3D" id="6.10.250.690">
    <property type="match status" value="1"/>
</dbReference>
<dbReference type="FunFam" id="3.40.50.2300:FF:000002">
    <property type="entry name" value="DNA-binding response regulator PhoP"/>
    <property type="match status" value="1"/>
</dbReference>
<dbReference type="SUPFAM" id="SSF52172">
    <property type="entry name" value="CheY-like"/>
    <property type="match status" value="1"/>
</dbReference>
<evidence type="ECO:0000256" key="6">
    <source>
        <dbReference type="ARBA" id="ARBA00023163"/>
    </source>
</evidence>
<accession>A0A4R2RU68</accession>
<evidence type="ECO:0000259" key="10">
    <source>
        <dbReference type="PROSITE" id="PS50110"/>
    </source>
</evidence>
<keyword evidence="13" id="KW-1185">Reference proteome</keyword>
<dbReference type="EMBL" id="SLXT01000019">
    <property type="protein sequence ID" value="TCP62675.1"/>
    <property type="molecule type" value="Genomic_DNA"/>
</dbReference>
<dbReference type="SUPFAM" id="SSF46894">
    <property type="entry name" value="C-terminal effector domain of the bipartite response regulators"/>
    <property type="match status" value="1"/>
</dbReference>
<reference evidence="12 13" key="1">
    <citation type="submission" date="2019-03" db="EMBL/GenBank/DDBJ databases">
        <title>Genomic Encyclopedia of Type Strains, Phase IV (KMG-IV): sequencing the most valuable type-strain genomes for metagenomic binning, comparative biology and taxonomic classification.</title>
        <authorList>
            <person name="Goeker M."/>
        </authorList>
    </citation>
    <scope>NUCLEOTIDE SEQUENCE [LARGE SCALE GENOMIC DNA]</scope>
    <source>
        <strain evidence="12 13">DSM 11170</strain>
    </source>
</reference>
<dbReference type="Proteomes" id="UP000294813">
    <property type="component" value="Unassembled WGS sequence"/>
</dbReference>
<dbReference type="Gene3D" id="3.40.50.2300">
    <property type="match status" value="1"/>
</dbReference>
<protein>
    <recommendedName>
        <fullName evidence="1">Stage 0 sporulation protein A homolog</fullName>
    </recommendedName>
</protein>
<evidence type="ECO:0000256" key="3">
    <source>
        <dbReference type="ARBA" id="ARBA00023012"/>
    </source>
</evidence>
<proteinExistence type="predicted"/>
<gene>
    <name evidence="12" type="ORF">EDD73_11923</name>
</gene>
<dbReference type="InterPro" id="IPR039420">
    <property type="entry name" value="WalR-like"/>
</dbReference>
<evidence type="ECO:0000256" key="9">
    <source>
        <dbReference type="PROSITE-ProRule" id="PRU01091"/>
    </source>
</evidence>
<keyword evidence="6" id="KW-0804">Transcription</keyword>
<keyword evidence="4" id="KW-0805">Transcription regulation</keyword>
<dbReference type="PROSITE" id="PS50110">
    <property type="entry name" value="RESPONSE_REGULATORY"/>
    <property type="match status" value="1"/>
</dbReference>
<evidence type="ECO:0000256" key="8">
    <source>
        <dbReference type="PROSITE-ProRule" id="PRU00169"/>
    </source>
</evidence>
<dbReference type="InterPro" id="IPR036388">
    <property type="entry name" value="WH-like_DNA-bd_sf"/>
</dbReference>
<evidence type="ECO:0000256" key="2">
    <source>
        <dbReference type="ARBA" id="ARBA00022553"/>
    </source>
</evidence>
<evidence type="ECO:0000313" key="12">
    <source>
        <dbReference type="EMBL" id="TCP62675.1"/>
    </source>
</evidence>
<dbReference type="InterPro" id="IPR016032">
    <property type="entry name" value="Sig_transdc_resp-reg_C-effctor"/>
</dbReference>
<evidence type="ECO:0000256" key="1">
    <source>
        <dbReference type="ARBA" id="ARBA00018672"/>
    </source>
</evidence>
<dbReference type="InterPro" id="IPR011006">
    <property type="entry name" value="CheY-like_superfamily"/>
</dbReference>
<dbReference type="InterPro" id="IPR001867">
    <property type="entry name" value="OmpR/PhoB-type_DNA-bd"/>
</dbReference>
<organism evidence="12 13">
    <name type="scientific">Heliophilum fasciatum</name>
    <dbReference type="NCBI Taxonomy" id="35700"/>
    <lineage>
        <taxon>Bacteria</taxon>
        <taxon>Bacillati</taxon>
        <taxon>Bacillota</taxon>
        <taxon>Clostridia</taxon>
        <taxon>Eubacteriales</taxon>
        <taxon>Heliobacteriaceae</taxon>
        <taxon>Heliophilum</taxon>
    </lineage>
</organism>
<evidence type="ECO:0000313" key="13">
    <source>
        <dbReference type="Proteomes" id="UP000294813"/>
    </source>
</evidence>
<feature type="DNA-binding region" description="OmpR/PhoB-type" evidence="9">
    <location>
        <begin position="125"/>
        <end position="223"/>
    </location>
</feature>
<name>A0A4R2RU68_9FIRM</name>
<dbReference type="GO" id="GO:0000156">
    <property type="term" value="F:phosphorelay response regulator activity"/>
    <property type="evidence" value="ECO:0007669"/>
    <property type="project" value="TreeGrafter"/>
</dbReference>
<dbReference type="GO" id="GO:0006355">
    <property type="term" value="P:regulation of DNA-templated transcription"/>
    <property type="evidence" value="ECO:0007669"/>
    <property type="project" value="InterPro"/>
</dbReference>
<dbReference type="PROSITE" id="PS51755">
    <property type="entry name" value="OMPR_PHOB"/>
    <property type="match status" value="1"/>
</dbReference>
<comment type="function">
    <text evidence="7">May play the central regulatory role in sporulation. It may be an element of the effector pathway responsible for the activation of sporulation genes in response to nutritional stress. Spo0A may act in concert with spo0H (a sigma factor) to control the expression of some genes that are critical to the sporulation process.</text>
</comment>
<dbReference type="SMART" id="SM00448">
    <property type="entry name" value="REC"/>
    <property type="match status" value="1"/>
</dbReference>
<keyword evidence="3" id="KW-0902">Two-component regulatory system</keyword>